<keyword evidence="2" id="KW-0328">Glycosyltransferase</keyword>
<keyword evidence="7" id="KW-1185">Reference proteome</keyword>
<evidence type="ECO:0000259" key="5">
    <source>
        <dbReference type="Pfam" id="PF00535"/>
    </source>
</evidence>
<accession>A0ABM7PJ37</accession>
<organism evidence="6 7">
    <name type="scientific">Desulfoluna limicola</name>
    <dbReference type="NCBI Taxonomy" id="2810562"/>
    <lineage>
        <taxon>Bacteria</taxon>
        <taxon>Pseudomonadati</taxon>
        <taxon>Thermodesulfobacteriota</taxon>
        <taxon>Desulfobacteria</taxon>
        <taxon>Desulfobacterales</taxon>
        <taxon>Desulfolunaceae</taxon>
        <taxon>Desulfoluna</taxon>
    </lineage>
</organism>
<evidence type="ECO:0000256" key="4">
    <source>
        <dbReference type="SAM" id="Phobius"/>
    </source>
</evidence>
<dbReference type="Pfam" id="PF00535">
    <property type="entry name" value="Glycos_transf_2"/>
    <property type="match status" value="1"/>
</dbReference>
<dbReference type="PANTHER" id="PTHR43630:SF1">
    <property type="entry name" value="POLY-BETA-1,6-N-ACETYL-D-GLUCOSAMINE SYNTHASE"/>
    <property type="match status" value="1"/>
</dbReference>
<dbReference type="Proteomes" id="UP001320148">
    <property type="component" value="Chromosome"/>
</dbReference>
<keyword evidence="4" id="KW-1133">Transmembrane helix</keyword>
<keyword evidence="4" id="KW-0812">Transmembrane</keyword>
<gene>
    <name evidence="6" type="ORF">DSLASN_27310</name>
</gene>
<reference evidence="6 7" key="1">
    <citation type="submission" date="2021-02" db="EMBL/GenBank/DDBJ databases">
        <title>Complete genome of Desulfoluna sp. strain ASN36.</title>
        <authorList>
            <person name="Takahashi A."/>
            <person name="Kojima H."/>
            <person name="Fukui M."/>
        </authorList>
    </citation>
    <scope>NUCLEOTIDE SEQUENCE [LARGE SCALE GENOMIC DNA]</scope>
    <source>
        <strain evidence="6 7">ASN36</strain>
    </source>
</reference>
<dbReference type="InterPro" id="IPR029044">
    <property type="entry name" value="Nucleotide-diphossugar_trans"/>
</dbReference>
<feature type="transmembrane region" description="Helical" evidence="4">
    <location>
        <begin position="12"/>
        <end position="32"/>
    </location>
</feature>
<feature type="transmembrane region" description="Helical" evidence="4">
    <location>
        <begin position="351"/>
        <end position="371"/>
    </location>
</feature>
<evidence type="ECO:0000313" key="6">
    <source>
        <dbReference type="EMBL" id="BCS97099.1"/>
    </source>
</evidence>
<evidence type="ECO:0000256" key="3">
    <source>
        <dbReference type="ARBA" id="ARBA00022679"/>
    </source>
</evidence>
<dbReference type="PANTHER" id="PTHR43630">
    <property type="entry name" value="POLY-BETA-1,6-N-ACETYL-D-GLUCOSAMINE SYNTHASE"/>
    <property type="match status" value="1"/>
</dbReference>
<feature type="domain" description="Glycosyltransferase 2-like" evidence="5">
    <location>
        <begin position="50"/>
        <end position="175"/>
    </location>
</feature>
<dbReference type="SUPFAM" id="SSF53448">
    <property type="entry name" value="Nucleotide-diphospho-sugar transferases"/>
    <property type="match status" value="1"/>
</dbReference>
<dbReference type="GO" id="GO:0016740">
    <property type="term" value="F:transferase activity"/>
    <property type="evidence" value="ECO:0007669"/>
    <property type="project" value="UniProtKB-KW"/>
</dbReference>
<sequence length="383" mass="43465">MELLLKGYCLLSLLMVFYVYAGYPLSIFFLSLMMGKRVSKKDYFPTVTLVSAAYNEAAIIGKSIENKLQMDYPPEKMEYIIVSDASDDGTDDIVRQYASRGVTLLRQGERMGKTAALNLAARKASGEILVFADANSMFERETLRRLLQNFHDTEVGYVTGKMIYVNESGAAIGDGCSSYMRYENTLRTYETRLGSIVGVDGGVDAVRRRLYSEMKNDQLPDFVLPLHVVAQGYRVVYEPSALLKEGVLSDTADEYKMRVRVALRAFWALRDMRHLLFPERFGLFSWQLWSHKVLRYLCFIFLASAFFSNLMLWDTGALFLVTLCLQVCLYLGALGALVLEKKGVGNRLLTLCHYFVVVNLASAHAFMKYLWGQKVVIWNPRKG</sequence>
<dbReference type="InterPro" id="IPR001173">
    <property type="entry name" value="Glyco_trans_2-like"/>
</dbReference>
<name>A0ABM7PJ37_9BACT</name>
<evidence type="ECO:0000256" key="1">
    <source>
        <dbReference type="ARBA" id="ARBA00006739"/>
    </source>
</evidence>
<proteinExistence type="inferred from homology"/>
<evidence type="ECO:0000256" key="2">
    <source>
        <dbReference type="ARBA" id="ARBA00022676"/>
    </source>
</evidence>
<feature type="transmembrane region" description="Helical" evidence="4">
    <location>
        <begin position="293"/>
        <end position="312"/>
    </location>
</feature>
<feature type="transmembrane region" description="Helical" evidence="4">
    <location>
        <begin position="318"/>
        <end position="339"/>
    </location>
</feature>
<comment type="similarity">
    <text evidence="1">Belongs to the glycosyltransferase 2 family.</text>
</comment>
<protein>
    <submittedName>
        <fullName evidence="6">Glycosyl transferase</fullName>
    </submittedName>
</protein>
<dbReference type="EMBL" id="AP024488">
    <property type="protein sequence ID" value="BCS97099.1"/>
    <property type="molecule type" value="Genomic_DNA"/>
</dbReference>
<dbReference type="Gene3D" id="3.90.550.10">
    <property type="entry name" value="Spore Coat Polysaccharide Biosynthesis Protein SpsA, Chain A"/>
    <property type="match status" value="1"/>
</dbReference>
<dbReference type="CDD" id="cd06439">
    <property type="entry name" value="CESA_like_1"/>
    <property type="match status" value="1"/>
</dbReference>
<keyword evidence="4" id="KW-0472">Membrane</keyword>
<dbReference type="RefSeq" id="WP_236888527.1">
    <property type="nucleotide sequence ID" value="NZ_AP024488.1"/>
</dbReference>
<keyword evidence="3 6" id="KW-0808">Transferase</keyword>
<evidence type="ECO:0000313" key="7">
    <source>
        <dbReference type="Proteomes" id="UP001320148"/>
    </source>
</evidence>